<organism evidence="2 3">
    <name type="scientific">Uabimicrobium amorphum</name>
    <dbReference type="NCBI Taxonomy" id="2596890"/>
    <lineage>
        <taxon>Bacteria</taxon>
        <taxon>Pseudomonadati</taxon>
        <taxon>Planctomycetota</taxon>
        <taxon>Candidatus Uabimicrobiia</taxon>
        <taxon>Candidatus Uabimicrobiales</taxon>
        <taxon>Candidatus Uabimicrobiaceae</taxon>
        <taxon>Candidatus Uabimicrobium</taxon>
    </lineage>
</organism>
<evidence type="ECO:0008006" key="4">
    <source>
        <dbReference type="Google" id="ProtNLM"/>
    </source>
</evidence>
<dbReference type="EMBL" id="AP019860">
    <property type="protein sequence ID" value="BBM85957.1"/>
    <property type="molecule type" value="Genomic_DNA"/>
</dbReference>
<feature type="transmembrane region" description="Helical" evidence="1">
    <location>
        <begin position="38"/>
        <end position="59"/>
    </location>
</feature>
<keyword evidence="1" id="KW-0472">Membrane</keyword>
<keyword evidence="1" id="KW-0812">Transmembrane</keyword>
<dbReference type="KEGG" id="uam:UABAM_04343"/>
<accession>A0A5S9F4M5</accession>
<sequence>MRKHYFLVAMCVFIVSCQLPTANYLRDNTFPKNDATKLALSPVLLPTYIVACVVDIALVNPARGTLNVPKVSKTIWGWQNREPWLGYGVLMPVKIIGIPLAAIGTTAMSEQFIYSSK</sequence>
<name>A0A5S9F4M5_UABAM</name>
<evidence type="ECO:0000313" key="3">
    <source>
        <dbReference type="Proteomes" id="UP000326354"/>
    </source>
</evidence>
<protein>
    <recommendedName>
        <fullName evidence="4">Lipoprotein</fullName>
    </recommendedName>
</protein>
<dbReference type="AlphaFoldDB" id="A0A5S9F4M5"/>
<evidence type="ECO:0000256" key="1">
    <source>
        <dbReference type="SAM" id="Phobius"/>
    </source>
</evidence>
<dbReference type="PROSITE" id="PS51257">
    <property type="entry name" value="PROKAR_LIPOPROTEIN"/>
    <property type="match status" value="1"/>
</dbReference>
<proteinExistence type="predicted"/>
<gene>
    <name evidence="2" type="ORF">UABAM_04343</name>
</gene>
<keyword evidence="3" id="KW-1185">Reference proteome</keyword>
<feature type="transmembrane region" description="Helical" evidence="1">
    <location>
        <begin position="6"/>
        <end position="26"/>
    </location>
</feature>
<evidence type="ECO:0000313" key="2">
    <source>
        <dbReference type="EMBL" id="BBM85957.1"/>
    </source>
</evidence>
<feature type="transmembrane region" description="Helical" evidence="1">
    <location>
        <begin position="84"/>
        <end position="108"/>
    </location>
</feature>
<dbReference type="RefSeq" id="WP_151970040.1">
    <property type="nucleotide sequence ID" value="NZ_AP019860.1"/>
</dbReference>
<keyword evidence="1" id="KW-1133">Transmembrane helix</keyword>
<reference evidence="2 3" key="1">
    <citation type="submission" date="2019-08" db="EMBL/GenBank/DDBJ databases">
        <title>Complete genome sequence of Candidatus Uab amorphum.</title>
        <authorList>
            <person name="Shiratori T."/>
            <person name="Suzuki S."/>
            <person name="Kakizawa Y."/>
            <person name="Ishida K."/>
        </authorList>
    </citation>
    <scope>NUCLEOTIDE SEQUENCE [LARGE SCALE GENOMIC DNA]</scope>
    <source>
        <strain evidence="2 3">SRT547</strain>
    </source>
</reference>
<dbReference type="Proteomes" id="UP000326354">
    <property type="component" value="Chromosome"/>
</dbReference>